<sequence>MTLSTSDIGTDDVDSAAFEERLAWALKDANLPTILAVLTHITGNWSYLQEQFAPGPMRGPGDHDDAGLLEESQEKLRAVAHRVILDHLRGNLPHAPAPAPEKLAEILGVVVGDAVPEDTAGLLAEEIGTADRQPAPLSERSRSAAPHTLIVGTGFSGLAAAIRLEQAGLPYTVIDKNEAVGGTWHENTYPGCGVDTPVHLYSFAFAQRADWPRYFAGQGEVHRYLVDVAEQHGIQDKVHYGTELESATWDEEAQHWHVVLRHSDGTAREADFGVVISAVGQFNRPSRPDLPGLDSFTGPVVHTAQWDPDLDLTGMRVAVVGSGASAMQLVPAIREKAAHVSVFQRSAQWILPNPNAGADVSEQKKFLMEHVPWYLGWYRLRQVWNFGDRMYPILRVDPAWEHPERSVNAANERHRRFLTGYIARQLADRPDLIEASTPSYPPYGKRPLLDHGWFESLTSDNVDLIAESVATVDQGGVTTTSGHRVEADVIVLATGFDAINMLGPMELRGRGGTALRDAWGADDARAFLGMTVPEFPNFFMLFGPNTNAGHGGSLVMTVEMQVRYVIELLTHMSENGIGSAEVRAEPFERFMTELDQALEGAVWSHPGMTSYYRNDKGRIVTNLPWTNAEYWARTRHVDLDDYTLTPRRSTSRSAD</sequence>
<dbReference type="Proteomes" id="UP001596180">
    <property type="component" value="Unassembled WGS sequence"/>
</dbReference>
<protein>
    <submittedName>
        <fullName evidence="2">Flavin-containing monooxygenase</fullName>
        <ecNumber evidence="2">1.14.13.-</ecNumber>
    </submittedName>
</protein>
<dbReference type="InterPro" id="IPR036188">
    <property type="entry name" value="FAD/NAD-bd_sf"/>
</dbReference>
<evidence type="ECO:0000313" key="3">
    <source>
        <dbReference type="Proteomes" id="UP001596180"/>
    </source>
</evidence>
<dbReference type="RefSeq" id="WP_381364226.1">
    <property type="nucleotide sequence ID" value="NZ_JBHSOA010000037.1"/>
</dbReference>
<evidence type="ECO:0000259" key="1">
    <source>
        <dbReference type="Pfam" id="PF07992"/>
    </source>
</evidence>
<dbReference type="InterPro" id="IPR051209">
    <property type="entry name" value="FAD-bind_Monooxygenase_sf"/>
</dbReference>
<organism evidence="2 3">
    <name type="scientific">Streptomyces chlorus</name>
    <dbReference type="NCBI Taxonomy" id="887452"/>
    <lineage>
        <taxon>Bacteria</taxon>
        <taxon>Bacillati</taxon>
        <taxon>Actinomycetota</taxon>
        <taxon>Actinomycetes</taxon>
        <taxon>Kitasatosporales</taxon>
        <taxon>Streptomycetaceae</taxon>
        <taxon>Streptomyces</taxon>
    </lineage>
</organism>
<dbReference type="Gene3D" id="3.50.50.60">
    <property type="entry name" value="FAD/NAD(P)-binding domain"/>
    <property type="match status" value="2"/>
</dbReference>
<dbReference type="GO" id="GO:0004497">
    <property type="term" value="F:monooxygenase activity"/>
    <property type="evidence" value="ECO:0007669"/>
    <property type="project" value="UniProtKB-KW"/>
</dbReference>
<gene>
    <name evidence="2" type="ORF">ACFPZI_18200</name>
</gene>
<keyword evidence="2" id="KW-0560">Oxidoreductase</keyword>
<evidence type="ECO:0000313" key="2">
    <source>
        <dbReference type="EMBL" id="MFC5853670.1"/>
    </source>
</evidence>
<accession>A0ABW1DYF2</accession>
<name>A0ABW1DYF2_9ACTN</name>
<dbReference type="SUPFAM" id="SSF51905">
    <property type="entry name" value="FAD/NAD(P)-binding domain"/>
    <property type="match status" value="1"/>
</dbReference>
<dbReference type="EC" id="1.14.13.-" evidence="2"/>
<keyword evidence="2" id="KW-0503">Monooxygenase</keyword>
<comment type="caution">
    <text evidence="2">The sequence shown here is derived from an EMBL/GenBank/DDBJ whole genome shotgun (WGS) entry which is preliminary data.</text>
</comment>
<dbReference type="PRINTS" id="PR00411">
    <property type="entry name" value="PNDRDTASEI"/>
</dbReference>
<proteinExistence type="predicted"/>
<dbReference type="EMBL" id="JBHSOA010000037">
    <property type="protein sequence ID" value="MFC5853670.1"/>
    <property type="molecule type" value="Genomic_DNA"/>
</dbReference>
<dbReference type="InterPro" id="IPR023753">
    <property type="entry name" value="FAD/NAD-binding_dom"/>
</dbReference>
<dbReference type="PANTHER" id="PTHR42877:SF4">
    <property type="entry name" value="FAD_NAD(P)-BINDING DOMAIN-CONTAINING PROTEIN-RELATED"/>
    <property type="match status" value="1"/>
</dbReference>
<dbReference type="Pfam" id="PF07992">
    <property type="entry name" value="Pyr_redox_2"/>
    <property type="match status" value="1"/>
</dbReference>
<reference evidence="3" key="1">
    <citation type="journal article" date="2019" name="Int. J. Syst. Evol. Microbiol.">
        <title>The Global Catalogue of Microorganisms (GCM) 10K type strain sequencing project: providing services to taxonomists for standard genome sequencing and annotation.</title>
        <authorList>
            <consortium name="The Broad Institute Genomics Platform"/>
            <consortium name="The Broad Institute Genome Sequencing Center for Infectious Disease"/>
            <person name="Wu L."/>
            <person name="Ma J."/>
        </authorList>
    </citation>
    <scope>NUCLEOTIDE SEQUENCE [LARGE SCALE GENOMIC DNA]</scope>
    <source>
        <strain evidence="3">JCM 10411</strain>
    </source>
</reference>
<feature type="domain" description="FAD/NAD(P)-binding" evidence="1">
    <location>
        <begin position="148"/>
        <end position="358"/>
    </location>
</feature>
<dbReference type="PANTHER" id="PTHR42877">
    <property type="entry name" value="L-ORNITHINE N(5)-MONOOXYGENASE-RELATED"/>
    <property type="match status" value="1"/>
</dbReference>
<keyword evidence="3" id="KW-1185">Reference proteome</keyword>